<dbReference type="Gene3D" id="3.30.710.10">
    <property type="entry name" value="Potassium Channel Kv1.1, Chain A"/>
    <property type="match status" value="1"/>
</dbReference>
<dbReference type="InterPro" id="IPR011333">
    <property type="entry name" value="SKP1/BTB/POZ_sf"/>
</dbReference>
<dbReference type="Gene3D" id="1.25.40.420">
    <property type="match status" value="1"/>
</dbReference>
<keyword evidence="3" id="KW-1185">Reference proteome</keyword>
<dbReference type="RefSeq" id="XP_026293210.2">
    <property type="nucleotide sequence ID" value="XM_026437425.2"/>
</dbReference>
<dbReference type="InterPro" id="IPR000210">
    <property type="entry name" value="BTB/POZ_dom"/>
</dbReference>
<dbReference type="PROSITE" id="PS50097">
    <property type="entry name" value="BTB"/>
    <property type="match status" value="1"/>
</dbReference>
<accession>A0A6J1TNK8</accession>
<dbReference type="KEGG" id="foc:113217502"/>
<dbReference type="GeneID" id="113217502"/>
<evidence type="ECO:0000313" key="3">
    <source>
        <dbReference type="Proteomes" id="UP000504606"/>
    </source>
</evidence>
<evidence type="ECO:0000256" key="1">
    <source>
        <dbReference type="SAM" id="MobiDB-lite"/>
    </source>
</evidence>
<dbReference type="OrthoDB" id="6431385at2759"/>
<dbReference type="AlphaFoldDB" id="A0A6J1TNK8"/>
<dbReference type="Pfam" id="PF00651">
    <property type="entry name" value="BTB"/>
    <property type="match status" value="1"/>
</dbReference>
<evidence type="ECO:0000259" key="2">
    <source>
        <dbReference type="PROSITE" id="PS50097"/>
    </source>
</evidence>
<gene>
    <name evidence="4" type="primary">LOC113217502</name>
</gene>
<name>A0A6J1TNK8_FRAOC</name>
<dbReference type="PANTHER" id="PTHR24413">
    <property type="entry name" value="SPECKLE-TYPE POZ PROTEIN"/>
    <property type="match status" value="1"/>
</dbReference>
<proteinExistence type="predicted"/>
<sequence length="455" mass="50749">MAQEHIAALALEQAVGRFSRDEEQSDDILLVSVTNSVNVESMCPGPGDEVDVAYFQLNNPRITWGVKLLVADNGVLRVVLYDVSAKDRSRLHMRGTVHVRSRCSGEYDVDLQVDAKDHEPLRPRSPLRLRVAVDADGPATIASVHRATVSEIGVTMTTFYYHPKQGPAADEGRADSNSSEDATSEEVEVDTAAVNEGPDARLLNRLSADFGQLLTTQKEADITLVAEEQPVRAHRAILAARSPVFRRLLQRHRDRAEPLELEDAPHEAFLKVLDFMYTGDASGLQGLERDVLVLAGRFGVDDLADLCCRRLLRALRLDHSKALDMLAFAERHAVHRLKQSALLVAVEHLCEVTASQQWHDYKQSMPSLAADLLETAARVLRHSRRASFGPKMSVIGVKMYIVRDCNKIISRIPDTDEDYPGPVWFLIIYQYQCPMEGTHELLKYSVRSRSILNGV</sequence>
<dbReference type="SMART" id="SM00225">
    <property type="entry name" value="BTB"/>
    <property type="match status" value="1"/>
</dbReference>
<feature type="domain" description="BTB" evidence="2">
    <location>
        <begin position="220"/>
        <end position="285"/>
    </location>
</feature>
<organism evidence="3 4">
    <name type="scientific">Frankliniella occidentalis</name>
    <name type="common">Western flower thrips</name>
    <name type="synonym">Euthrips occidentalis</name>
    <dbReference type="NCBI Taxonomy" id="133901"/>
    <lineage>
        <taxon>Eukaryota</taxon>
        <taxon>Metazoa</taxon>
        <taxon>Ecdysozoa</taxon>
        <taxon>Arthropoda</taxon>
        <taxon>Hexapoda</taxon>
        <taxon>Insecta</taxon>
        <taxon>Pterygota</taxon>
        <taxon>Neoptera</taxon>
        <taxon>Paraneoptera</taxon>
        <taxon>Thysanoptera</taxon>
        <taxon>Terebrantia</taxon>
        <taxon>Thripoidea</taxon>
        <taxon>Thripidae</taxon>
        <taxon>Frankliniella</taxon>
    </lineage>
</organism>
<dbReference type="Proteomes" id="UP000504606">
    <property type="component" value="Unplaced"/>
</dbReference>
<reference evidence="4" key="1">
    <citation type="submission" date="2025-08" db="UniProtKB">
        <authorList>
            <consortium name="RefSeq"/>
        </authorList>
    </citation>
    <scope>IDENTIFICATION</scope>
    <source>
        <tissue evidence="4">Whole organism</tissue>
    </source>
</reference>
<feature type="region of interest" description="Disordered" evidence="1">
    <location>
        <begin position="165"/>
        <end position="195"/>
    </location>
</feature>
<evidence type="ECO:0000313" key="4">
    <source>
        <dbReference type="RefSeq" id="XP_026293210.2"/>
    </source>
</evidence>
<protein>
    <submittedName>
        <fullName evidence="4">Uncharacterized protein LOC113217502</fullName>
    </submittedName>
</protein>
<dbReference type="SUPFAM" id="SSF54695">
    <property type="entry name" value="POZ domain"/>
    <property type="match status" value="1"/>
</dbReference>